<feature type="transmembrane region" description="Helical" evidence="6">
    <location>
        <begin position="161"/>
        <end position="185"/>
    </location>
</feature>
<feature type="transmembrane region" description="Helical" evidence="6">
    <location>
        <begin position="205"/>
        <end position="225"/>
    </location>
</feature>
<evidence type="ECO:0000256" key="1">
    <source>
        <dbReference type="ARBA" id="ARBA00004651"/>
    </source>
</evidence>
<dbReference type="PANTHER" id="PTHR30213:SF1">
    <property type="entry name" value="INNER MEMBRANE PROTEIN YHJD"/>
    <property type="match status" value="1"/>
</dbReference>
<reference evidence="7" key="2">
    <citation type="submission" date="2020-09" db="EMBL/GenBank/DDBJ databases">
        <authorList>
            <person name="Sun Q."/>
            <person name="Ohkuma M."/>
        </authorList>
    </citation>
    <scope>NUCLEOTIDE SEQUENCE</scope>
    <source>
        <strain evidence="7">JCM 3346</strain>
    </source>
</reference>
<keyword evidence="5 6" id="KW-0472">Membrane</keyword>
<comment type="subcellular location">
    <subcellularLocation>
        <location evidence="1">Cell membrane</location>
        <topology evidence="1">Multi-pass membrane protein</topology>
    </subcellularLocation>
</comment>
<comment type="caution">
    <text evidence="7">The sequence shown here is derived from an EMBL/GenBank/DDBJ whole genome shotgun (WGS) entry which is preliminary data.</text>
</comment>
<feature type="transmembrane region" description="Helical" evidence="6">
    <location>
        <begin position="56"/>
        <end position="75"/>
    </location>
</feature>
<dbReference type="EMBL" id="BMRJ01000001">
    <property type="protein sequence ID" value="GGR22788.1"/>
    <property type="molecule type" value="Genomic_DNA"/>
</dbReference>
<dbReference type="RefSeq" id="WP_189084673.1">
    <property type="nucleotide sequence ID" value="NZ_BMRJ01000001.1"/>
</dbReference>
<dbReference type="InterPro" id="IPR017039">
    <property type="entry name" value="Virul_fac_BrkB"/>
</dbReference>
<organism evidence="7 8">
    <name type="scientific">Agromyces mediolanus</name>
    <name type="common">Corynebacterium mediolanum</name>
    <dbReference type="NCBI Taxonomy" id="41986"/>
    <lineage>
        <taxon>Bacteria</taxon>
        <taxon>Bacillati</taxon>
        <taxon>Actinomycetota</taxon>
        <taxon>Actinomycetes</taxon>
        <taxon>Micrococcales</taxon>
        <taxon>Microbacteriaceae</taxon>
        <taxon>Agromyces</taxon>
    </lineage>
</organism>
<feature type="transmembrane region" description="Helical" evidence="6">
    <location>
        <begin position="272"/>
        <end position="297"/>
    </location>
</feature>
<keyword evidence="8" id="KW-1185">Reference proteome</keyword>
<protein>
    <submittedName>
        <fullName evidence="7">Membrane protein</fullName>
    </submittedName>
</protein>
<name>A0A918CGJ6_AGRME</name>
<keyword evidence="2" id="KW-1003">Cell membrane</keyword>
<reference evidence="7" key="1">
    <citation type="journal article" date="2014" name="Int. J. Syst. Evol. Microbiol.">
        <title>Complete genome sequence of Corynebacterium casei LMG S-19264T (=DSM 44701T), isolated from a smear-ripened cheese.</title>
        <authorList>
            <consortium name="US DOE Joint Genome Institute (JGI-PGF)"/>
            <person name="Walter F."/>
            <person name="Albersmeier A."/>
            <person name="Kalinowski J."/>
            <person name="Ruckert C."/>
        </authorList>
    </citation>
    <scope>NUCLEOTIDE SEQUENCE</scope>
    <source>
        <strain evidence="7">JCM 3346</strain>
    </source>
</reference>
<dbReference type="GO" id="GO:0005886">
    <property type="term" value="C:plasma membrane"/>
    <property type="evidence" value="ECO:0007669"/>
    <property type="project" value="UniProtKB-SubCell"/>
</dbReference>
<feature type="transmembrane region" description="Helical" evidence="6">
    <location>
        <begin position="237"/>
        <end position="260"/>
    </location>
</feature>
<dbReference type="Proteomes" id="UP000610303">
    <property type="component" value="Unassembled WGS sequence"/>
</dbReference>
<dbReference type="PANTHER" id="PTHR30213">
    <property type="entry name" value="INNER MEMBRANE PROTEIN YHJD"/>
    <property type="match status" value="1"/>
</dbReference>
<evidence type="ECO:0000256" key="5">
    <source>
        <dbReference type="ARBA" id="ARBA00023136"/>
    </source>
</evidence>
<sequence length="347" mass="36037">MSAAERETTPATTTPSKAGWLKRLVAWVLERKPVRAFLLYQEHHGPMLADSVTYRALFSVFAGVLLGFSVAGIWLSRDDEAMQALVDAVGRTIPGLVGEGGAIDPGSLVQPVAFSVAGVVGLVGLVGTAIGAVGSLAIAFRELADQAPDQTFVVWAVLRNLAIAVGFGVALGAGAVVTMAGTAAIGSVLDWLGVPARSGLADFGVQALSILVVLAIDTVAVAALFRLLSGLRPRRRSLWTGALLGGVGLTVLQVLSGLFIGGASSNPLLASFASIIALLLWLNLSSQVVLIAGAYIVTGVDEEHDRVAARYGSPTIAVRRLQRAERRAMAAVAEVQSAREAVERERG</sequence>
<evidence type="ECO:0000313" key="8">
    <source>
        <dbReference type="Proteomes" id="UP000610303"/>
    </source>
</evidence>
<keyword evidence="3 6" id="KW-0812">Transmembrane</keyword>
<evidence type="ECO:0000313" key="7">
    <source>
        <dbReference type="EMBL" id="GGR22788.1"/>
    </source>
</evidence>
<gene>
    <name evidence="7" type="ORF">GCM10010196_15630</name>
</gene>
<evidence type="ECO:0000256" key="4">
    <source>
        <dbReference type="ARBA" id="ARBA00022989"/>
    </source>
</evidence>
<dbReference type="Pfam" id="PF03631">
    <property type="entry name" value="Virul_fac_BrkB"/>
    <property type="match status" value="1"/>
</dbReference>
<keyword evidence="4 6" id="KW-1133">Transmembrane helix</keyword>
<feature type="transmembrane region" description="Helical" evidence="6">
    <location>
        <begin position="112"/>
        <end position="140"/>
    </location>
</feature>
<accession>A0A918CGJ6</accession>
<dbReference type="AlphaFoldDB" id="A0A918CGJ6"/>
<evidence type="ECO:0000256" key="2">
    <source>
        <dbReference type="ARBA" id="ARBA00022475"/>
    </source>
</evidence>
<evidence type="ECO:0000256" key="3">
    <source>
        <dbReference type="ARBA" id="ARBA00022692"/>
    </source>
</evidence>
<evidence type="ECO:0000256" key="6">
    <source>
        <dbReference type="SAM" id="Phobius"/>
    </source>
</evidence>
<proteinExistence type="predicted"/>